<gene>
    <name evidence="2" type="ORF">AJ85_03710</name>
</gene>
<sequence length="142" mass="16362">KTVDSSLSFTSNAFGMAACRRFYKVKYVRLPDLLEELAIARGQGTFQKTIKQYKKVDLLILDEWLLSPLVDTQERDLLEIIESRHQAASTIFCSQFSPGEWYERIGESTISDAILDRIVHDSYTVFIDGEVSMRERYGLNKK</sequence>
<dbReference type="RefSeq" id="WP_168771620.1">
    <property type="nucleotide sequence ID" value="NZ_JALP01000060.1"/>
</dbReference>
<dbReference type="Pfam" id="PF01695">
    <property type="entry name" value="IstB_IS21"/>
    <property type="match status" value="1"/>
</dbReference>
<dbReference type="InterPro" id="IPR002611">
    <property type="entry name" value="IstB_ATP-bd"/>
</dbReference>
<dbReference type="SUPFAM" id="SSF52540">
    <property type="entry name" value="P-loop containing nucleoside triphosphate hydrolases"/>
    <property type="match status" value="1"/>
</dbReference>
<protein>
    <recommendedName>
        <fullName evidence="1">IstB-like ATP-binding domain-containing protein</fullName>
    </recommendedName>
</protein>
<evidence type="ECO:0000313" key="3">
    <source>
        <dbReference type="Proteomes" id="UP000297014"/>
    </source>
</evidence>
<dbReference type="PANTHER" id="PTHR30050:SF4">
    <property type="entry name" value="ATP-BINDING PROTEIN RV3427C IN INSERTION SEQUENCE-RELATED"/>
    <property type="match status" value="1"/>
</dbReference>
<dbReference type="EMBL" id="JALP01000060">
    <property type="protein sequence ID" value="THG91637.1"/>
    <property type="molecule type" value="Genomic_DNA"/>
</dbReference>
<feature type="domain" description="IstB-like ATP-binding" evidence="1">
    <location>
        <begin position="11"/>
        <end position="136"/>
    </location>
</feature>
<accession>A0A4S4K3T6</accession>
<dbReference type="Gene3D" id="3.40.50.300">
    <property type="entry name" value="P-loop containing nucleotide triphosphate hydrolases"/>
    <property type="match status" value="1"/>
</dbReference>
<comment type="caution">
    <text evidence="2">The sequence shown here is derived from an EMBL/GenBank/DDBJ whole genome shotgun (WGS) entry which is preliminary data.</text>
</comment>
<proteinExistence type="predicted"/>
<dbReference type="InterPro" id="IPR027417">
    <property type="entry name" value="P-loop_NTPase"/>
</dbReference>
<dbReference type="Proteomes" id="UP000297014">
    <property type="component" value="Unassembled WGS sequence"/>
</dbReference>
<evidence type="ECO:0000313" key="2">
    <source>
        <dbReference type="EMBL" id="THG91637.1"/>
    </source>
</evidence>
<feature type="non-terminal residue" evidence="2">
    <location>
        <position position="1"/>
    </location>
</feature>
<dbReference type="GO" id="GO:0005524">
    <property type="term" value="F:ATP binding"/>
    <property type="evidence" value="ECO:0007669"/>
    <property type="project" value="InterPro"/>
</dbReference>
<dbReference type="GO" id="GO:0006260">
    <property type="term" value="P:DNA replication"/>
    <property type="evidence" value="ECO:0007669"/>
    <property type="project" value="TreeGrafter"/>
</dbReference>
<evidence type="ECO:0000259" key="1">
    <source>
        <dbReference type="Pfam" id="PF01695"/>
    </source>
</evidence>
<reference evidence="2 3" key="1">
    <citation type="submission" date="2014-01" db="EMBL/GenBank/DDBJ databases">
        <title>Draft genome sequencing of Bacillus alcalophilus CGMCC 1.3604.</title>
        <authorList>
            <person name="Yang J."/>
            <person name="Diao L."/>
            <person name="Yang S."/>
        </authorList>
    </citation>
    <scope>NUCLEOTIDE SEQUENCE [LARGE SCALE GENOMIC DNA]</scope>
    <source>
        <strain evidence="2 3">CGMCC 1.3604</strain>
    </source>
</reference>
<name>A0A4S4K3T6_ALKAL</name>
<dbReference type="PANTHER" id="PTHR30050">
    <property type="entry name" value="CHROMOSOMAL REPLICATION INITIATOR PROTEIN DNAA"/>
    <property type="match status" value="1"/>
</dbReference>
<dbReference type="AlphaFoldDB" id="A0A4S4K3T6"/>
<organism evidence="2 3">
    <name type="scientific">Alkalihalobacillus alcalophilus ATCC 27647 = CGMCC 1.3604</name>
    <dbReference type="NCBI Taxonomy" id="1218173"/>
    <lineage>
        <taxon>Bacteria</taxon>
        <taxon>Bacillati</taxon>
        <taxon>Bacillota</taxon>
        <taxon>Bacilli</taxon>
        <taxon>Bacillales</taxon>
        <taxon>Bacillaceae</taxon>
        <taxon>Alkalihalobacillus</taxon>
    </lineage>
</organism>